<dbReference type="Proteomes" id="UP001283361">
    <property type="component" value="Unassembled WGS sequence"/>
</dbReference>
<comment type="caution">
    <text evidence="2">The sequence shown here is derived from an EMBL/GenBank/DDBJ whole genome shotgun (WGS) entry which is preliminary data.</text>
</comment>
<feature type="compositionally biased region" description="Basic residues" evidence="1">
    <location>
        <begin position="315"/>
        <end position="324"/>
    </location>
</feature>
<feature type="region of interest" description="Disordered" evidence="1">
    <location>
        <begin position="150"/>
        <end position="180"/>
    </location>
</feature>
<reference evidence="2" key="1">
    <citation type="journal article" date="2023" name="G3 (Bethesda)">
        <title>A reference genome for the long-term kleptoplast-retaining sea slug Elysia crispata morphotype clarki.</title>
        <authorList>
            <person name="Eastman K.E."/>
            <person name="Pendleton A.L."/>
            <person name="Shaikh M.A."/>
            <person name="Suttiyut T."/>
            <person name="Ogas R."/>
            <person name="Tomko P."/>
            <person name="Gavelis G."/>
            <person name="Widhalm J.R."/>
            <person name="Wisecaver J.H."/>
        </authorList>
    </citation>
    <scope>NUCLEOTIDE SEQUENCE</scope>
    <source>
        <strain evidence="2">ECLA1</strain>
    </source>
</reference>
<dbReference type="EMBL" id="JAWDGP010000750">
    <property type="protein sequence ID" value="KAK3797701.1"/>
    <property type="molecule type" value="Genomic_DNA"/>
</dbReference>
<feature type="compositionally biased region" description="Basic residues" evidence="1">
    <location>
        <begin position="168"/>
        <end position="177"/>
    </location>
</feature>
<dbReference type="AlphaFoldDB" id="A0AAE1E834"/>
<feature type="region of interest" description="Disordered" evidence="1">
    <location>
        <begin position="226"/>
        <end position="253"/>
    </location>
</feature>
<sequence>MLPGGFKKDSRIWLHKNSSAFHKKAPFNKYECEALRISMDDPYESLTQDQFNCSEPLLTDASGRIYKKDSRTWLHKSSRKKMKSPRTCAPMEDIGNRMVLKQEAHGLSAGEAQEGVVVRTRSSAELLRVQAGANKVKKKKTMTLMSMIVTPPTSGGAADNTPNTRQRCTGHPKHRSSPLRASYHDVSGACRGCTAISAFASDLCIAGKERSPSRLALQDHFVDSDYDNDMDNCDDDDDDDANDGDEVIQDDGIEDTDVQICVEARKCGRCGGGGGSYCGGGTGMQRVNRNHSTVEVTKDGLRELEKMMKEQSQRRSARLAKSLRNRQTPGCDVSPESLSSDSRISLDATVNLSEENISGREVNRSQNSAEQQLTQATEVLHVCSPDRQTSKKYKPCPRHKTRLL</sequence>
<proteinExistence type="predicted"/>
<evidence type="ECO:0000256" key="1">
    <source>
        <dbReference type="SAM" id="MobiDB-lite"/>
    </source>
</evidence>
<protein>
    <submittedName>
        <fullName evidence="2">Uncharacterized protein</fullName>
    </submittedName>
</protein>
<keyword evidence="3" id="KW-1185">Reference proteome</keyword>
<organism evidence="2 3">
    <name type="scientific">Elysia crispata</name>
    <name type="common">lettuce slug</name>
    <dbReference type="NCBI Taxonomy" id="231223"/>
    <lineage>
        <taxon>Eukaryota</taxon>
        <taxon>Metazoa</taxon>
        <taxon>Spiralia</taxon>
        <taxon>Lophotrochozoa</taxon>
        <taxon>Mollusca</taxon>
        <taxon>Gastropoda</taxon>
        <taxon>Heterobranchia</taxon>
        <taxon>Euthyneura</taxon>
        <taxon>Panpulmonata</taxon>
        <taxon>Sacoglossa</taxon>
        <taxon>Placobranchoidea</taxon>
        <taxon>Plakobranchidae</taxon>
        <taxon>Elysia</taxon>
    </lineage>
</organism>
<feature type="region of interest" description="Disordered" evidence="1">
    <location>
        <begin position="309"/>
        <end position="342"/>
    </location>
</feature>
<gene>
    <name evidence="2" type="ORF">RRG08_054718</name>
</gene>
<accession>A0AAE1E834</accession>
<name>A0AAE1E834_9GAST</name>
<evidence type="ECO:0000313" key="2">
    <source>
        <dbReference type="EMBL" id="KAK3797701.1"/>
    </source>
</evidence>
<evidence type="ECO:0000313" key="3">
    <source>
        <dbReference type="Proteomes" id="UP001283361"/>
    </source>
</evidence>